<gene>
    <name evidence="2" type="ORF">UV8b_02512</name>
</gene>
<dbReference type="KEGG" id="uvi:66063290"/>
<dbReference type="AlphaFoldDB" id="A0A8E5MFU0"/>
<protein>
    <submittedName>
        <fullName evidence="2">Uncharacterized protein</fullName>
    </submittedName>
</protein>
<evidence type="ECO:0000313" key="2">
    <source>
        <dbReference type="EMBL" id="QUC18271.1"/>
    </source>
</evidence>
<feature type="compositionally biased region" description="Basic and acidic residues" evidence="1">
    <location>
        <begin position="40"/>
        <end position="51"/>
    </location>
</feature>
<dbReference type="GeneID" id="66063290"/>
<reference evidence="2" key="1">
    <citation type="submission" date="2020-03" db="EMBL/GenBank/DDBJ databases">
        <title>A mixture of massive structural variations and highly conserved coding sequences in Ustilaginoidea virens genome.</title>
        <authorList>
            <person name="Zhang K."/>
            <person name="Zhao Z."/>
            <person name="Zhang Z."/>
            <person name="Li Y."/>
            <person name="Hsiang T."/>
            <person name="Sun W."/>
        </authorList>
    </citation>
    <scope>NUCLEOTIDE SEQUENCE</scope>
    <source>
        <strain evidence="2">UV-8b</strain>
    </source>
</reference>
<evidence type="ECO:0000256" key="1">
    <source>
        <dbReference type="SAM" id="MobiDB-lite"/>
    </source>
</evidence>
<accession>A0A8E5MFU0</accession>
<sequence length="87" mass="9495">MSRRTDSGAKVIRDPSIEQVQTLYVVSGPMLELPGKARGRHQDAEVPHDLSESDSCDPEVDSGQWTEAKMTSTSLSAKSQQLFCSQA</sequence>
<evidence type="ECO:0000313" key="3">
    <source>
        <dbReference type="Proteomes" id="UP000027002"/>
    </source>
</evidence>
<keyword evidence="3" id="KW-1185">Reference proteome</keyword>
<dbReference type="Proteomes" id="UP000027002">
    <property type="component" value="Chromosome 2"/>
</dbReference>
<feature type="region of interest" description="Disordered" evidence="1">
    <location>
        <begin position="35"/>
        <end position="63"/>
    </location>
</feature>
<dbReference type="RefSeq" id="XP_042995944.1">
    <property type="nucleotide sequence ID" value="XM_043140010.1"/>
</dbReference>
<organism evidence="2 3">
    <name type="scientific">Ustilaginoidea virens</name>
    <name type="common">Rice false smut fungus</name>
    <name type="synonym">Villosiclava virens</name>
    <dbReference type="NCBI Taxonomy" id="1159556"/>
    <lineage>
        <taxon>Eukaryota</taxon>
        <taxon>Fungi</taxon>
        <taxon>Dikarya</taxon>
        <taxon>Ascomycota</taxon>
        <taxon>Pezizomycotina</taxon>
        <taxon>Sordariomycetes</taxon>
        <taxon>Hypocreomycetidae</taxon>
        <taxon>Hypocreales</taxon>
        <taxon>Clavicipitaceae</taxon>
        <taxon>Ustilaginoidea</taxon>
    </lineage>
</organism>
<name>A0A8E5MFU0_USTVR</name>
<dbReference type="EMBL" id="CP072754">
    <property type="protein sequence ID" value="QUC18271.1"/>
    <property type="molecule type" value="Genomic_DNA"/>
</dbReference>
<proteinExistence type="predicted"/>